<dbReference type="GO" id="GO:0004789">
    <property type="term" value="F:thiamine-phosphate diphosphorylase activity"/>
    <property type="evidence" value="ECO:0007669"/>
    <property type="project" value="TreeGrafter"/>
</dbReference>
<dbReference type="Gene3D" id="3.20.20.70">
    <property type="entry name" value="Aldolase class I"/>
    <property type="match status" value="1"/>
</dbReference>
<evidence type="ECO:0000256" key="2">
    <source>
        <dbReference type="ARBA" id="ARBA00022977"/>
    </source>
</evidence>
<accession>A0A4Q0P0R5</accession>
<dbReference type="PANTHER" id="PTHR20857">
    <property type="entry name" value="THIAMINE-PHOSPHATE PYROPHOSPHORYLASE"/>
    <property type="match status" value="1"/>
</dbReference>
<dbReference type="InterPro" id="IPR036206">
    <property type="entry name" value="ThiamineP_synth_sf"/>
</dbReference>
<dbReference type="GO" id="GO:0005737">
    <property type="term" value="C:cytoplasm"/>
    <property type="evidence" value="ECO:0007669"/>
    <property type="project" value="TreeGrafter"/>
</dbReference>
<evidence type="ECO:0000259" key="3">
    <source>
        <dbReference type="Pfam" id="PF02581"/>
    </source>
</evidence>
<dbReference type="GO" id="GO:0009228">
    <property type="term" value="P:thiamine biosynthetic process"/>
    <property type="evidence" value="ECO:0007669"/>
    <property type="project" value="UniProtKB-KW"/>
</dbReference>
<feature type="domain" description="Thiamine phosphate synthase/TenI" evidence="3">
    <location>
        <begin position="3"/>
        <end position="177"/>
    </location>
</feature>
<dbReference type="EMBL" id="QOVK01000013">
    <property type="protein sequence ID" value="RXG20100.1"/>
    <property type="molecule type" value="Genomic_DNA"/>
</dbReference>
<dbReference type="AlphaFoldDB" id="A0A4Q0P0R5"/>
<proteinExistence type="predicted"/>
<dbReference type="OrthoDB" id="194683at2"/>
<dbReference type="Proteomes" id="UP000289859">
    <property type="component" value="Unassembled WGS sequence"/>
</dbReference>
<dbReference type="PANTHER" id="PTHR20857:SF15">
    <property type="entry name" value="THIAMINE-PHOSPHATE SYNTHASE"/>
    <property type="match status" value="1"/>
</dbReference>
<evidence type="ECO:0000256" key="1">
    <source>
        <dbReference type="ARBA" id="ARBA00004948"/>
    </source>
</evidence>
<sequence>MLVVITSEDFQKNEISSIKQIIDSGLEFLHVRKPKASRKQMQMWLEEFNTVYRQKMMLHQHHDLAVDLDCLGVHFKEKDRKSEGTIFKEHLLKLQKSGSKISTGFHDLETLREQAALYDYYFLSPVFTSISKKGYTGKSFEVLDFDKQVIALGGITSETINLAKQKGFDGVAVLGAVWLAANPFNSFLKIKNAYEKSYKCTGS</sequence>
<reference evidence="4 5" key="1">
    <citation type="submission" date="2018-07" db="EMBL/GenBank/DDBJ databases">
        <title>Leeuwenhoekiella genomics.</title>
        <authorList>
            <person name="Tahon G."/>
            <person name="Willems A."/>
        </authorList>
    </citation>
    <scope>NUCLEOTIDE SEQUENCE [LARGE SCALE GENOMIC DNA]</scope>
    <source>
        <strain evidence="4 5">LMG 29608</strain>
    </source>
</reference>
<keyword evidence="2" id="KW-0784">Thiamine biosynthesis</keyword>
<dbReference type="SUPFAM" id="SSF51391">
    <property type="entry name" value="Thiamin phosphate synthase"/>
    <property type="match status" value="1"/>
</dbReference>
<comment type="caution">
    <text evidence="4">The sequence shown here is derived from an EMBL/GenBank/DDBJ whole genome shotgun (WGS) entry which is preliminary data.</text>
</comment>
<evidence type="ECO:0000313" key="4">
    <source>
        <dbReference type="EMBL" id="RXG20100.1"/>
    </source>
</evidence>
<dbReference type="InterPro" id="IPR013785">
    <property type="entry name" value="Aldolase_TIM"/>
</dbReference>
<dbReference type="Pfam" id="PF02581">
    <property type="entry name" value="TMP-TENI"/>
    <property type="match status" value="1"/>
</dbReference>
<evidence type="ECO:0000313" key="5">
    <source>
        <dbReference type="Proteomes" id="UP000289859"/>
    </source>
</evidence>
<name>A0A4Q0P0R5_9FLAO</name>
<dbReference type="CDD" id="cd00564">
    <property type="entry name" value="TMP_TenI"/>
    <property type="match status" value="1"/>
</dbReference>
<organism evidence="4 5">
    <name type="scientific">Leeuwenhoekiella polynyae</name>
    <dbReference type="NCBI Taxonomy" id="1550906"/>
    <lineage>
        <taxon>Bacteria</taxon>
        <taxon>Pseudomonadati</taxon>
        <taxon>Bacteroidota</taxon>
        <taxon>Flavobacteriia</taxon>
        <taxon>Flavobacteriales</taxon>
        <taxon>Flavobacteriaceae</taxon>
        <taxon>Leeuwenhoekiella</taxon>
    </lineage>
</organism>
<gene>
    <name evidence="4" type="ORF">DSM02_2752</name>
</gene>
<dbReference type="RefSeq" id="WP_128766142.1">
    <property type="nucleotide sequence ID" value="NZ_JBHUOO010000007.1"/>
</dbReference>
<protein>
    <submittedName>
        <fullName evidence="4">Thiamine-phosphate pyrophosphorylase</fullName>
    </submittedName>
</protein>
<comment type="pathway">
    <text evidence="1">Cofactor biosynthesis; thiamine diphosphate biosynthesis.</text>
</comment>
<keyword evidence="5" id="KW-1185">Reference proteome</keyword>
<dbReference type="InterPro" id="IPR022998">
    <property type="entry name" value="ThiamineP_synth_TenI"/>
</dbReference>